<protein>
    <recommendedName>
        <fullName evidence="4">Serine/threonine protein kinase</fullName>
    </recommendedName>
</protein>
<dbReference type="AlphaFoldDB" id="A0A918SYC2"/>
<keyword evidence="1" id="KW-0812">Transmembrane</keyword>
<dbReference type="Proteomes" id="UP000646426">
    <property type="component" value="Unassembled WGS sequence"/>
</dbReference>
<evidence type="ECO:0000313" key="3">
    <source>
        <dbReference type="Proteomes" id="UP000646426"/>
    </source>
</evidence>
<dbReference type="EMBL" id="BMYD01000002">
    <property type="protein sequence ID" value="GHA79036.1"/>
    <property type="molecule type" value="Genomic_DNA"/>
</dbReference>
<keyword evidence="3" id="KW-1185">Reference proteome</keyword>
<comment type="caution">
    <text evidence="2">The sequence shown here is derived from an EMBL/GenBank/DDBJ whole genome shotgun (WGS) entry which is preliminary data.</text>
</comment>
<organism evidence="2 3">
    <name type="scientific">Cognatilysobacter bugurensis</name>
    <dbReference type="NCBI Taxonomy" id="543356"/>
    <lineage>
        <taxon>Bacteria</taxon>
        <taxon>Pseudomonadati</taxon>
        <taxon>Pseudomonadota</taxon>
        <taxon>Gammaproteobacteria</taxon>
        <taxon>Lysobacterales</taxon>
        <taxon>Lysobacteraceae</taxon>
        <taxon>Cognatilysobacter</taxon>
    </lineage>
</organism>
<feature type="transmembrane region" description="Helical" evidence="1">
    <location>
        <begin position="163"/>
        <end position="181"/>
    </location>
</feature>
<reference evidence="2" key="1">
    <citation type="journal article" date="2014" name="Int. J. Syst. Evol. Microbiol.">
        <title>Complete genome sequence of Corynebacterium casei LMG S-19264T (=DSM 44701T), isolated from a smear-ripened cheese.</title>
        <authorList>
            <consortium name="US DOE Joint Genome Institute (JGI-PGF)"/>
            <person name="Walter F."/>
            <person name="Albersmeier A."/>
            <person name="Kalinowski J."/>
            <person name="Ruckert C."/>
        </authorList>
    </citation>
    <scope>NUCLEOTIDE SEQUENCE</scope>
    <source>
        <strain evidence="2">KCTC 23077</strain>
    </source>
</reference>
<feature type="transmembrane region" description="Helical" evidence="1">
    <location>
        <begin position="125"/>
        <end position="151"/>
    </location>
</feature>
<dbReference type="RefSeq" id="WP_189455117.1">
    <property type="nucleotide sequence ID" value="NZ_BMYD01000002.1"/>
</dbReference>
<feature type="transmembrane region" description="Helical" evidence="1">
    <location>
        <begin position="75"/>
        <end position="98"/>
    </location>
</feature>
<name>A0A918SYC2_9GAMM</name>
<keyword evidence="1" id="KW-1133">Transmembrane helix</keyword>
<feature type="transmembrane region" description="Helical" evidence="1">
    <location>
        <begin position="47"/>
        <end position="69"/>
    </location>
</feature>
<evidence type="ECO:0000313" key="2">
    <source>
        <dbReference type="EMBL" id="GHA79036.1"/>
    </source>
</evidence>
<proteinExistence type="predicted"/>
<gene>
    <name evidence="2" type="ORF">GCM10007067_15590</name>
</gene>
<sequence>MNPSIDLDRLHAAWQVLDRRVDRHDAQLLQQARRSSVQALRHRLRPLAWGQVTQMLLGLGLVLMAVPVWTTYRELAHVFACGLIVHAYGVATILLGGLTLGRLSRLEYDAPVVALQTRLLRLQTLYVAGSTAVGLAWWLMWIPFAAVVFAWLGVDFIARVAPALPWMIGGGVAGLAATWAFDRWARTRPALHARLRTRMAGPGLTAAAVELESLRTLESGDAADGDHEARSPN</sequence>
<evidence type="ECO:0000256" key="1">
    <source>
        <dbReference type="SAM" id="Phobius"/>
    </source>
</evidence>
<keyword evidence="1" id="KW-0472">Membrane</keyword>
<accession>A0A918SYC2</accession>
<evidence type="ECO:0008006" key="4">
    <source>
        <dbReference type="Google" id="ProtNLM"/>
    </source>
</evidence>
<reference evidence="2" key="2">
    <citation type="submission" date="2020-09" db="EMBL/GenBank/DDBJ databases">
        <authorList>
            <person name="Sun Q."/>
            <person name="Kim S."/>
        </authorList>
    </citation>
    <scope>NUCLEOTIDE SEQUENCE</scope>
    <source>
        <strain evidence="2">KCTC 23077</strain>
    </source>
</reference>